<keyword evidence="1" id="KW-0472">Membrane</keyword>
<proteinExistence type="predicted"/>
<evidence type="ECO:0000256" key="1">
    <source>
        <dbReference type="SAM" id="Phobius"/>
    </source>
</evidence>
<feature type="transmembrane region" description="Helical" evidence="1">
    <location>
        <begin position="177"/>
        <end position="195"/>
    </location>
</feature>
<keyword evidence="1" id="KW-1133">Transmembrane helix</keyword>
<dbReference type="AlphaFoldDB" id="A0A1G8HZ20"/>
<feature type="transmembrane region" description="Helical" evidence="1">
    <location>
        <begin position="71"/>
        <end position="91"/>
    </location>
</feature>
<keyword evidence="1" id="KW-0812">Transmembrane</keyword>
<feature type="transmembrane region" description="Helical" evidence="1">
    <location>
        <begin position="112"/>
        <end position="134"/>
    </location>
</feature>
<evidence type="ECO:0000313" key="3">
    <source>
        <dbReference type="Proteomes" id="UP000199492"/>
    </source>
</evidence>
<dbReference type="EMBL" id="FNCZ01000007">
    <property type="protein sequence ID" value="SDI11700.1"/>
    <property type="molecule type" value="Genomic_DNA"/>
</dbReference>
<dbReference type="STRING" id="262004.SAMN04489796_10782"/>
<organism evidence="2 3">
    <name type="scientific">Winogradskyella thalassocola</name>
    <dbReference type="NCBI Taxonomy" id="262004"/>
    <lineage>
        <taxon>Bacteria</taxon>
        <taxon>Pseudomonadati</taxon>
        <taxon>Bacteroidota</taxon>
        <taxon>Flavobacteriia</taxon>
        <taxon>Flavobacteriales</taxon>
        <taxon>Flavobacteriaceae</taxon>
        <taxon>Winogradskyella</taxon>
    </lineage>
</organism>
<protein>
    <submittedName>
        <fullName evidence="2">Uncharacterized protein</fullName>
    </submittedName>
</protein>
<feature type="transmembrane region" description="Helical" evidence="1">
    <location>
        <begin position="21"/>
        <end position="40"/>
    </location>
</feature>
<gene>
    <name evidence="2" type="ORF">SAMN04489796_10782</name>
</gene>
<dbReference type="Proteomes" id="UP000199492">
    <property type="component" value="Unassembled WGS sequence"/>
</dbReference>
<name>A0A1G8HZ20_9FLAO</name>
<feature type="transmembrane region" description="Helical" evidence="1">
    <location>
        <begin position="146"/>
        <end position="165"/>
    </location>
</feature>
<reference evidence="3" key="1">
    <citation type="submission" date="2016-10" db="EMBL/GenBank/DDBJ databases">
        <authorList>
            <person name="Varghese N."/>
            <person name="Submissions S."/>
        </authorList>
    </citation>
    <scope>NUCLEOTIDE SEQUENCE [LARGE SCALE GENOMIC DNA]</scope>
    <source>
        <strain evidence="3">DSM 15363</strain>
    </source>
</reference>
<dbReference type="OrthoDB" id="1437277at2"/>
<accession>A0A1G8HZ20</accession>
<keyword evidence="3" id="KW-1185">Reference proteome</keyword>
<dbReference type="RefSeq" id="WP_092469437.1">
    <property type="nucleotide sequence ID" value="NZ_FNCZ01000007.1"/>
</dbReference>
<sequence length="466" mass="55597">MKFNRIFYDSHVTFKSISKKRIVLSFIIGLLSAIILYSFYDVLRETDRMLFLNFENRPIIIPESERQLYNLFFAAISMVIGNSIGISYLFSRPQKSFSRRNNKRNRVLNDQAFLGPTFLHWFTKIWFLFCVFASQFMGSKFIDNFLWPSILLVIVLYLDSWKTLITIIKKNRWKIQSIHLIVFVVLTFMLSRVNFIDYKSLDASMIASSPTVDVPSSVYLNDNYRRYYYDNLVIKMDFDSKHRVCLFNEANEQIEWSDLYRLILDFNEDQYYSSRTLVRLRANRNIPIKYIKEFEVQLLEMNQWRLVYEVANNDELTASYYNNELDKRISPSLQEAFTRIGKPPRVPGWDFYKDQKFQDTLSVYISEGIKIDNREIPLNMLPEKLKSHINESSIIEYIYGDNVTYQDYIDVLSAHKIAAWELRATENFDKIDSVIRRNIFSRDKKLSAEKNRIISKYPFRITERFE</sequence>
<evidence type="ECO:0000313" key="2">
    <source>
        <dbReference type="EMBL" id="SDI11700.1"/>
    </source>
</evidence>